<reference evidence="13 14" key="1">
    <citation type="submission" date="2018-05" db="EMBL/GenBank/DDBJ databases">
        <title>Genomic Encyclopedia of Type Strains, Phase IV (KMG-IV): sequencing the most valuable type-strain genomes for metagenomic binning, comparative biology and taxonomic classification.</title>
        <authorList>
            <person name="Goeker M."/>
        </authorList>
    </citation>
    <scope>NUCLEOTIDE SEQUENCE [LARGE SCALE GENOMIC DNA]</scope>
    <source>
        <strain evidence="13 14">DSM 29661</strain>
    </source>
</reference>
<protein>
    <recommendedName>
        <fullName evidence="5 9">Uracil-DNA glycosylase</fullName>
        <shortName evidence="9">UDG</shortName>
        <ecNumber evidence="4 9">3.2.2.27</ecNumber>
    </recommendedName>
</protein>
<dbReference type="GO" id="GO:0004844">
    <property type="term" value="F:uracil DNA N-glycosylase activity"/>
    <property type="evidence" value="ECO:0007669"/>
    <property type="project" value="UniProtKB-UniRule"/>
</dbReference>
<evidence type="ECO:0000256" key="9">
    <source>
        <dbReference type="HAMAP-Rule" id="MF_00148"/>
    </source>
</evidence>
<dbReference type="InterPro" id="IPR002043">
    <property type="entry name" value="UDG_fam1"/>
</dbReference>
<dbReference type="AlphaFoldDB" id="A0A318LBW0"/>
<evidence type="ECO:0000256" key="11">
    <source>
        <dbReference type="RuleBase" id="RU003780"/>
    </source>
</evidence>
<evidence type="ECO:0000256" key="2">
    <source>
        <dbReference type="ARBA" id="ARBA00002631"/>
    </source>
</evidence>
<dbReference type="InterPro" id="IPR036895">
    <property type="entry name" value="Uracil-DNA_glycosylase-like_sf"/>
</dbReference>
<evidence type="ECO:0000256" key="10">
    <source>
        <dbReference type="PROSITE-ProRule" id="PRU10072"/>
    </source>
</evidence>
<comment type="similarity">
    <text evidence="3 9 11">Belongs to the uracil-DNA glycosylase (UDG) superfamily. UNG family.</text>
</comment>
<keyword evidence="9" id="KW-0963">Cytoplasm</keyword>
<dbReference type="Proteomes" id="UP000247555">
    <property type="component" value="Unassembled WGS sequence"/>
</dbReference>
<name>A0A318LBW0_9NEIS</name>
<dbReference type="GO" id="GO:0005737">
    <property type="term" value="C:cytoplasm"/>
    <property type="evidence" value="ECO:0007669"/>
    <property type="project" value="UniProtKB-SubCell"/>
</dbReference>
<evidence type="ECO:0000256" key="4">
    <source>
        <dbReference type="ARBA" id="ARBA00012030"/>
    </source>
</evidence>
<evidence type="ECO:0000256" key="8">
    <source>
        <dbReference type="ARBA" id="ARBA00023204"/>
    </source>
</evidence>
<gene>
    <name evidence="9" type="primary">ung</name>
    <name evidence="13" type="ORF">DFR34_10878</name>
</gene>
<feature type="active site" description="Proton acceptor" evidence="9 10">
    <location>
        <position position="75"/>
    </location>
</feature>
<comment type="function">
    <text evidence="2 9 11">Excises uracil residues from the DNA which can arise as a result of misincorporation of dUMP residues by DNA polymerase or due to deamination of cytosine.</text>
</comment>
<evidence type="ECO:0000313" key="13">
    <source>
        <dbReference type="EMBL" id="PXX79187.1"/>
    </source>
</evidence>
<comment type="subcellular location">
    <subcellularLocation>
        <location evidence="9">Cytoplasm</location>
    </subcellularLocation>
</comment>
<keyword evidence="8 9" id="KW-0234">DNA repair</keyword>
<dbReference type="CDD" id="cd10027">
    <property type="entry name" value="UDG-F1-like"/>
    <property type="match status" value="1"/>
</dbReference>
<evidence type="ECO:0000256" key="1">
    <source>
        <dbReference type="ARBA" id="ARBA00001400"/>
    </source>
</evidence>
<proteinExistence type="inferred from homology"/>
<dbReference type="FunFam" id="3.40.470.10:FF:000001">
    <property type="entry name" value="Uracil-DNA glycosylase"/>
    <property type="match status" value="1"/>
</dbReference>
<dbReference type="NCBIfam" id="NF003589">
    <property type="entry name" value="PRK05254.1-2"/>
    <property type="match status" value="1"/>
</dbReference>
<dbReference type="RefSeq" id="WP_110390644.1">
    <property type="nucleotide sequence ID" value="NZ_DAOPYX010000111.1"/>
</dbReference>
<dbReference type="OrthoDB" id="9804372at2"/>
<evidence type="ECO:0000256" key="7">
    <source>
        <dbReference type="ARBA" id="ARBA00022801"/>
    </source>
</evidence>
<keyword evidence="6 9" id="KW-0227">DNA damage</keyword>
<dbReference type="PANTHER" id="PTHR11264:SF0">
    <property type="entry name" value="URACIL-DNA GLYCOSYLASE"/>
    <property type="match status" value="1"/>
</dbReference>
<keyword evidence="7 9" id="KW-0378">Hydrolase</keyword>
<organism evidence="13 14">
    <name type="scientific">Rivihabitans pingtungensis</name>
    <dbReference type="NCBI Taxonomy" id="1054498"/>
    <lineage>
        <taxon>Bacteria</taxon>
        <taxon>Pseudomonadati</taxon>
        <taxon>Pseudomonadota</taxon>
        <taxon>Betaproteobacteria</taxon>
        <taxon>Neisseriales</taxon>
        <taxon>Aquaspirillaceae</taxon>
        <taxon>Rivihabitans</taxon>
    </lineage>
</organism>
<dbReference type="PANTHER" id="PTHR11264">
    <property type="entry name" value="URACIL-DNA GLYCOSYLASE"/>
    <property type="match status" value="1"/>
</dbReference>
<evidence type="ECO:0000313" key="14">
    <source>
        <dbReference type="Proteomes" id="UP000247555"/>
    </source>
</evidence>
<dbReference type="GO" id="GO:0097510">
    <property type="term" value="P:base-excision repair, AP site formation via deaminated base removal"/>
    <property type="evidence" value="ECO:0007669"/>
    <property type="project" value="TreeGrafter"/>
</dbReference>
<accession>A0A318LBW0</accession>
<dbReference type="SUPFAM" id="SSF52141">
    <property type="entry name" value="Uracil-DNA glycosylase-like"/>
    <property type="match status" value="1"/>
</dbReference>
<comment type="catalytic activity">
    <reaction evidence="1 9 11">
        <text>Hydrolyzes single-stranded DNA or mismatched double-stranded DNA and polynucleotides, releasing free uracil.</text>
        <dbReference type="EC" id="3.2.2.27"/>
    </reaction>
</comment>
<sequence>MSDLSFLAPAYANLDADWRRALSAVWTQPKWRALDHALQQRHAAGAQIYPQRETVFHALNLTPPDQVKVVILGQDPYHGEGEAHGLAFSVPAGVKIPPSLRNIFAEQQQDLGAPTPRHGDLSAWARQGVLLLNSVLTVEKDCANSHRKLGWEVLTHAVIKHLAERDTPTVFLLWGSAAQKLGAPAAANPQHGVLNSVHPSPLSAYRGFFGCQHFSQANAFLRTHGRGEIDWRLPDGGSGSLF</sequence>
<evidence type="ECO:0000256" key="3">
    <source>
        <dbReference type="ARBA" id="ARBA00008184"/>
    </source>
</evidence>
<dbReference type="InterPro" id="IPR005122">
    <property type="entry name" value="Uracil-DNA_glycosylase-like"/>
</dbReference>
<dbReference type="Pfam" id="PF03167">
    <property type="entry name" value="UDG"/>
    <property type="match status" value="1"/>
</dbReference>
<dbReference type="HAMAP" id="MF_00148">
    <property type="entry name" value="UDG"/>
    <property type="match status" value="1"/>
</dbReference>
<dbReference type="PROSITE" id="PS00130">
    <property type="entry name" value="U_DNA_GLYCOSYLASE"/>
    <property type="match status" value="1"/>
</dbReference>
<dbReference type="NCBIfam" id="NF003592">
    <property type="entry name" value="PRK05254.1-5"/>
    <property type="match status" value="1"/>
</dbReference>
<dbReference type="EMBL" id="QJKI01000008">
    <property type="protein sequence ID" value="PXX79187.1"/>
    <property type="molecule type" value="Genomic_DNA"/>
</dbReference>
<dbReference type="SMART" id="SM00987">
    <property type="entry name" value="UreE_C"/>
    <property type="match status" value="1"/>
</dbReference>
<comment type="caution">
    <text evidence="13">The sequence shown here is derived from an EMBL/GenBank/DDBJ whole genome shotgun (WGS) entry which is preliminary data.</text>
</comment>
<keyword evidence="14" id="KW-1185">Reference proteome</keyword>
<dbReference type="Gene3D" id="3.40.470.10">
    <property type="entry name" value="Uracil-DNA glycosylase-like domain"/>
    <property type="match status" value="1"/>
</dbReference>
<dbReference type="InterPro" id="IPR018085">
    <property type="entry name" value="Ura-DNA_Glyclase_AS"/>
</dbReference>
<evidence type="ECO:0000256" key="6">
    <source>
        <dbReference type="ARBA" id="ARBA00022763"/>
    </source>
</evidence>
<dbReference type="NCBIfam" id="TIGR00628">
    <property type="entry name" value="ung"/>
    <property type="match status" value="1"/>
</dbReference>
<dbReference type="NCBIfam" id="NF003588">
    <property type="entry name" value="PRK05254.1-1"/>
    <property type="match status" value="1"/>
</dbReference>
<dbReference type="NCBIfam" id="NF003591">
    <property type="entry name" value="PRK05254.1-4"/>
    <property type="match status" value="1"/>
</dbReference>
<dbReference type="SMART" id="SM00986">
    <property type="entry name" value="UDG"/>
    <property type="match status" value="1"/>
</dbReference>
<dbReference type="EC" id="3.2.2.27" evidence="4 9"/>
<evidence type="ECO:0000256" key="5">
    <source>
        <dbReference type="ARBA" id="ARBA00018429"/>
    </source>
</evidence>
<evidence type="ECO:0000259" key="12">
    <source>
        <dbReference type="SMART" id="SM00986"/>
    </source>
</evidence>
<feature type="domain" description="Uracil-DNA glycosylase-like" evidence="12">
    <location>
        <begin position="60"/>
        <end position="221"/>
    </location>
</feature>